<gene>
    <name evidence="7" type="primary">ecfT_5</name>
    <name evidence="7" type="ORF">Psch_02387</name>
</gene>
<dbReference type="PANTHER" id="PTHR34857:SF2">
    <property type="entry name" value="SLL0384 PROTEIN"/>
    <property type="match status" value="1"/>
</dbReference>
<dbReference type="GO" id="GO:0043190">
    <property type="term" value="C:ATP-binding cassette (ABC) transporter complex"/>
    <property type="evidence" value="ECO:0007669"/>
    <property type="project" value="InterPro"/>
</dbReference>
<keyword evidence="2" id="KW-1003">Cell membrane</keyword>
<organism evidence="7 8">
    <name type="scientific">Pelotomaculum schinkii</name>
    <dbReference type="NCBI Taxonomy" id="78350"/>
    <lineage>
        <taxon>Bacteria</taxon>
        <taxon>Bacillati</taxon>
        <taxon>Bacillota</taxon>
        <taxon>Clostridia</taxon>
        <taxon>Eubacteriales</taxon>
        <taxon>Desulfotomaculaceae</taxon>
        <taxon>Pelotomaculum</taxon>
    </lineage>
</organism>
<dbReference type="InterPro" id="IPR012809">
    <property type="entry name" value="ECF_CbiQ"/>
</dbReference>
<sequence>MITALIYELNIRNSGHEGFAGKTAGFLWHFLWGFKLLETSIIHNLDARVKVVAICSFVALTSTMNSIPLLATAVLFLLFLVGIARIPAGSFFKRLLWIIPFGGMLVVLFPFITPGVPAFEIKTGLFTLTASEDGINRAAVLFCRVLAAVSALSLLTSTTGFSALTAAFKELRAPSLLVSLIEFTFRYMFVLSDEMQRMRTARRARCFEGGGSLFNRHVFKTTGQLVGVLFIRSWERGERVYNAMLARGYSGQAGPVAGRSFSIKDLCLGAGILVFALSLRLIEIGGQLWQMSLK</sequence>
<dbReference type="InterPro" id="IPR003339">
    <property type="entry name" value="ABC/ECF_trnsptr_transmembrane"/>
</dbReference>
<keyword evidence="8" id="KW-1185">Reference proteome</keyword>
<dbReference type="Pfam" id="PF02361">
    <property type="entry name" value="CbiQ"/>
    <property type="match status" value="1"/>
</dbReference>
<comment type="subcellular location">
    <subcellularLocation>
        <location evidence="1">Cell membrane</location>
        <topology evidence="1">Multi-pass membrane protein</topology>
    </subcellularLocation>
</comment>
<accession>A0A4Y7R980</accession>
<keyword evidence="5 6" id="KW-0472">Membrane</keyword>
<reference evidence="7 8" key="1">
    <citation type="journal article" date="2018" name="Environ. Microbiol.">
        <title>Novel energy conservation strategies and behaviour of Pelotomaculum schinkii driving syntrophic propionate catabolism.</title>
        <authorList>
            <person name="Hidalgo-Ahumada C.A.P."/>
            <person name="Nobu M.K."/>
            <person name="Narihiro T."/>
            <person name="Tamaki H."/>
            <person name="Liu W.T."/>
            <person name="Kamagata Y."/>
            <person name="Stams A.J.M."/>
            <person name="Imachi H."/>
            <person name="Sousa D.Z."/>
        </authorList>
    </citation>
    <scope>NUCLEOTIDE SEQUENCE [LARGE SCALE GENOMIC DNA]</scope>
    <source>
        <strain evidence="7 8">HH</strain>
    </source>
</reference>
<feature type="transmembrane region" description="Helical" evidence="6">
    <location>
        <begin position="139"/>
        <end position="164"/>
    </location>
</feature>
<dbReference type="GO" id="GO:0006824">
    <property type="term" value="P:cobalt ion transport"/>
    <property type="evidence" value="ECO:0007669"/>
    <property type="project" value="InterPro"/>
</dbReference>
<feature type="transmembrane region" description="Helical" evidence="6">
    <location>
        <begin position="67"/>
        <end position="88"/>
    </location>
</feature>
<name>A0A4Y7R980_9FIRM</name>
<proteinExistence type="predicted"/>
<dbReference type="CDD" id="cd16914">
    <property type="entry name" value="EcfT"/>
    <property type="match status" value="1"/>
</dbReference>
<dbReference type="PANTHER" id="PTHR34857">
    <property type="entry name" value="SLL0384 PROTEIN"/>
    <property type="match status" value="1"/>
</dbReference>
<evidence type="ECO:0000313" key="7">
    <source>
        <dbReference type="EMBL" id="TEB05346.1"/>
    </source>
</evidence>
<evidence type="ECO:0000256" key="5">
    <source>
        <dbReference type="ARBA" id="ARBA00023136"/>
    </source>
</evidence>
<evidence type="ECO:0000256" key="4">
    <source>
        <dbReference type="ARBA" id="ARBA00022989"/>
    </source>
</evidence>
<evidence type="ECO:0000256" key="1">
    <source>
        <dbReference type="ARBA" id="ARBA00004651"/>
    </source>
</evidence>
<dbReference type="EMBL" id="QFGA01000002">
    <property type="protein sequence ID" value="TEB05346.1"/>
    <property type="molecule type" value="Genomic_DNA"/>
</dbReference>
<dbReference type="InterPro" id="IPR051611">
    <property type="entry name" value="ECF_transporter_component"/>
</dbReference>
<evidence type="ECO:0000256" key="2">
    <source>
        <dbReference type="ARBA" id="ARBA00022475"/>
    </source>
</evidence>
<dbReference type="Proteomes" id="UP000298324">
    <property type="component" value="Unassembled WGS sequence"/>
</dbReference>
<keyword evidence="4 6" id="KW-1133">Transmembrane helix</keyword>
<dbReference type="AlphaFoldDB" id="A0A4Y7R980"/>
<comment type="caution">
    <text evidence="7">The sequence shown here is derived from an EMBL/GenBank/DDBJ whole genome shotgun (WGS) entry which is preliminary data.</text>
</comment>
<evidence type="ECO:0000256" key="6">
    <source>
        <dbReference type="SAM" id="Phobius"/>
    </source>
</evidence>
<protein>
    <submittedName>
        <fullName evidence="7">Energy-coupling factor transporter transmembrane protein EcfT</fullName>
    </submittedName>
</protein>
<evidence type="ECO:0000256" key="3">
    <source>
        <dbReference type="ARBA" id="ARBA00022692"/>
    </source>
</evidence>
<dbReference type="NCBIfam" id="TIGR02454">
    <property type="entry name" value="ECF_T_CbiQ"/>
    <property type="match status" value="1"/>
</dbReference>
<evidence type="ECO:0000313" key="8">
    <source>
        <dbReference type="Proteomes" id="UP000298324"/>
    </source>
</evidence>
<keyword evidence="3 6" id="KW-0812">Transmembrane</keyword>
<feature type="transmembrane region" description="Helical" evidence="6">
    <location>
        <begin position="95"/>
        <end position="119"/>
    </location>
</feature>